<dbReference type="InterPro" id="IPR036291">
    <property type="entry name" value="NAD(P)-bd_dom_sf"/>
</dbReference>
<comment type="caution">
    <text evidence="1">The sequence shown here is derived from an EMBL/GenBank/DDBJ whole genome shotgun (WGS) entry which is preliminary data.</text>
</comment>
<dbReference type="Gene3D" id="3.40.50.720">
    <property type="entry name" value="NAD(P)-binding Rossmann-like Domain"/>
    <property type="match status" value="1"/>
</dbReference>
<evidence type="ECO:0000313" key="2">
    <source>
        <dbReference type="Proteomes" id="UP000638263"/>
    </source>
</evidence>
<gene>
    <name evidence="1" type="ORF">GCM10011588_31860</name>
</gene>
<protein>
    <recommendedName>
        <fullName evidence="3">Short chain dehydrogenase</fullName>
    </recommendedName>
</protein>
<reference evidence="1" key="2">
    <citation type="submission" date="2020-09" db="EMBL/GenBank/DDBJ databases">
        <authorList>
            <person name="Sun Q."/>
            <person name="Zhou Y."/>
        </authorList>
    </citation>
    <scope>NUCLEOTIDE SEQUENCE</scope>
    <source>
        <strain evidence="1">CGMCC 4.3508</strain>
    </source>
</reference>
<organism evidence="1 2">
    <name type="scientific">Nocardia jinanensis</name>
    <dbReference type="NCBI Taxonomy" id="382504"/>
    <lineage>
        <taxon>Bacteria</taxon>
        <taxon>Bacillati</taxon>
        <taxon>Actinomycetota</taxon>
        <taxon>Actinomycetes</taxon>
        <taxon>Mycobacteriales</taxon>
        <taxon>Nocardiaceae</taxon>
        <taxon>Nocardia</taxon>
    </lineage>
</organism>
<reference evidence="1" key="1">
    <citation type="journal article" date="2014" name="Int. J. Syst. Evol. Microbiol.">
        <title>Complete genome sequence of Corynebacterium casei LMG S-19264T (=DSM 44701T), isolated from a smear-ripened cheese.</title>
        <authorList>
            <consortium name="US DOE Joint Genome Institute (JGI-PGF)"/>
            <person name="Walter F."/>
            <person name="Albersmeier A."/>
            <person name="Kalinowski J."/>
            <person name="Ruckert C."/>
        </authorList>
    </citation>
    <scope>NUCLEOTIDE SEQUENCE</scope>
    <source>
        <strain evidence="1">CGMCC 4.3508</strain>
    </source>
</reference>
<keyword evidence="2" id="KW-1185">Reference proteome</keyword>
<sequence length="67" mass="6730">MGYAADLFDLTDRVVLVTGGSRGPGRERAFAAARRGADVVVGAALYLISDASSDTSAATLRVGGGIS</sequence>
<dbReference type="EMBL" id="BMMH01000006">
    <property type="protein sequence ID" value="GGL14936.1"/>
    <property type="molecule type" value="Genomic_DNA"/>
</dbReference>
<dbReference type="SUPFAM" id="SSF51735">
    <property type="entry name" value="NAD(P)-binding Rossmann-fold domains"/>
    <property type="match status" value="1"/>
</dbReference>
<accession>A0A917VSR3</accession>
<evidence type="ECO:0008006" key="3">
    <source>
        <dbReference type="Google" id="ProtNLM"/>
    </source>
</evidence>
<evidence type="ECO:0000313" key="1">
    <source>
        <dbReference type="EMBL" id="GGL14936.1"/>
    </source>
</evidence>
<dbReference type="Proteomes" id="UP000638263">
    <property type="component" value="Unassembled WGS sequence"/>
</dbReference>
<name>A0A917VSR3_9NOCA</name>
<proteinExistence type="predicted"/>
<dbReference type="AlphaFoldDB" id="A0A917VSR3"/>